<dbReference type="RefSeq" id="WP_260907655.1">
    <property type="nucleotide sequence ID" value="NZ_JAOCZP010000016.1"/>
</dbReference>
<dbReference type="InterPro" id="IPR000182">
    <property type="entry name" value="GNAT_dom"/>
</dbReference>
<sequence>MTPTADTPRSTIRHVRPADIPAIRAMQERSMWVLGGAFYSDDEIAGFLTQYGTMDDAIVAEGHFFLAENQAGRILGSGGWTRRRPSYVGELGESHETEAVPTVRSVFVDPAAERRGIASSIMVQVERDAVEHDVPELSLMATLSGVALYERRGYLALASERLALSNGSSFACVRMMKRLEVAGRLAA</sequence>
<dbReference type="CDD" id="cd04301">
    <property type="entry name" value="NAT_SF"/>
    <property type="match status" value="1"/>
</dbReference>
<dbReference type="Gene3D" id="3.40.630.30">
    <property type="match status" value="1"/>
</dbReference>
<dbReference type="PANTHER" id="PTHR43877">
    <property type="entry name" value="AMINOALKYLPHOSPHONATE N-ACETYLTRANSFERASE-RELATED-RELATED"/>
    <property type="match status" value="1"/>
</dbReference>
<dbReference type="InterPro" id="IPR050832">
    <property type="entry name" value="Bact_Acetyltransf"/>
</dbReference>
<gene>
    <name evidence="4" type="ORF">N5A92_26780</name>
</gene>
<dbReference type="EMBL" id="JAOCZP010000016">
    <property type="protein sequence ID" value="MCT7378620.1"/>
    <property type="molecule type" value="Genomic_DNA"/>
</dbReference>
<feature type="domain" description="N-acetyltransferase" evidence="3">
    <location>
        <begin position="10"/>
        <end position="180"/>
    </location>
</feature>
<organism evidence="4 5">
    <name type="scientific">Chelativorans salis</name>
    <dbReference type="NCBI Taxonomy" id="2978478"/>
    <lineage>
        <taxon>Bacteria</taxon>
        <taxon>Pseudomonadati</taxon>
        <taxon>Pseudomonadota</taxon>
        <taxon>Alphaproteobacteria</taxon>
        <taxon>Hyphomicrobiales</taxon>
        <taxon>Phyllobacteriaceae</taxon>
        <taxon>Chelativorans</taxon>
    </lineage>
</organism>
<evidence type="ECO:0000256" key="1">
    <source>
        <dbReference type="ARBA" id="ARBA00022679"/>
    </source>
</evidence>
<keyword evidence="1" id="KW-0808">Transferase</keyword>
<dbReference type="PANTHER" id="PTHR43877:SF1">
    <property type="entry name" value="ACETYLTRANSFERASE"/>
    <property type="match status" value="1"/>
</dbReference>
<keyword evidence="2" id="KW-0012">Acyltransferase</keyword>
<reference evidence="4 5" key="1">
    <citation type="submission" date="2022-09" db="EMBL/GenBank/DDBJ databases">
        <title>Chelativorans salina sp. nov., a novel slightly halophilic bacterium isolated from a saline lake sediment enrichment.</title>
        <authorList>
            <person name="Gao L."/>
            <person name="Fang B.-Z."/>
            <person name="Li W.-J."/>
        </authorList>
    </citation>
    <scope>NUCLEOTIDE SEQUENCE [LARGE SCALE GENOMIC DNA]</scope>
    <source>
        <strain evidence="4 5">EGI FJ00035</strain>
    </source>
</reference>
<name>A0ABT2LVS1_9HYPH</name>
<dbReference type="InterPro" id="IPR016181">
    <property type="entry name" value="Acyl_CoA_acyltransferase"/>
</dbReference>
<evidence type="ECO:0000313" key="4">
    <source>
        <dbReference type="EMBL" id="MCT7378620.1"/>
    </source>
</evidence>
<evidence type="ECO:0000259" key="3">
    <source>
        <dbReference type="PROSITE" id="PS51186"/>
    </source>
</evidence>
<keyword evidence="5" id="KW-1185">Reference proteome</keyword>
<dbReference type="Proteomes" id="UP001320831">
    <property type="component" value="Unassembled WGS sequence"/>
</dbReference>
<proteinExistence type="predicted"/>
<protein>
    <submittedName>
        <fullName evidence="4">GNAT family N-acetyltransferase</fullName>
    </submittedName>
</protein>
<evidence type="ECO:0000256" key="2">
    <source>
        <dbReference type="ARBA" id="ARBA00023315"/>
    </source>
</evidence>
<evidence type="ECO:0000313" key="5">
    <source>
        <dbReference type="Proteomes" id="UP001320831"/>
    </source>
</evidence>
<dbReference type="Pfam" id="PF13673">
    <property type="entry name" value="Acetyltransf_10"/>
    <property type="match status" value="1"/>
</dbReference>
<comment type="caution">
    <text evidence="4">The sequence shown here is derived from an EMBL/GenBank/DDBJ whole genome shotgun (WGS) entry which is preliminary data.</text>
</comment>
<dbReference type="PROSITE" id="PS51186">
    <property type="entry name" value="GNAT"/>
    <property type="match status" value="1"/>
</dbReference>
<dbReference type="SUPFAM" id="SSF55729">
    <property type="entry name" value="Acyl-CoA N-acyltransferases (Nat)"/>
    <property type="match status" value="1"/>
</dbReference>
<accession>A0ABT2LVS1</accession>